<evidence type="ECO:0000256" key="6">
    <source>
        <dbReference type="SAM" id="Coils"/>
    </source>
</evidence>
<sequence>METHGSAIIRREALTENGFNGSQADMDESDLDDRLAERLIQELEQEEGAANVLLETGGTQSFQCEWGSCFGMFDTQANLIDHVLAAHIQPPHCDALLEHIRSLRTDVNVHTQRRLYTCEHINCGKKFKLETECEKHHYRAHLLPRPYQCTISECIKHYAELSSLREHIKKVHGEEVYELWKQERKRNMSRASSTASSTKPSASVEQSLAMISGNESHSGQSGTRSEMHADAVDELQQEGTSDERFD</sequence>
<evidence type="ECO:0000313" key="9">
    <source>
        <dbReference type="EMBL" id="ADY44475.1"/>
    </source>
</evidence>
<feature type="compositionally biased region" description="Polar residues" evidence="7">
    <location>
        <begin position="213"/>
        <end position="224"/>
    </location>
</feature>
<proteinExistence type="evidence at transcript level"/>
<evidence type="ECO:0000256" key="1">
    <source>
        <dbReference type="ARBA" id="ARBA00022723"/>
    </source>
</evidence>
<dbReference type="SMART" id="SM00355">
    <property type="entry name" value="ZnF_C2H2"/>
    <property type="match status" value="3"/>
</dbReference>
<dbReference type="InterPro" id="IPR050329">
    <property type="entry name" value="GLI_C2H2-zinc-finger"/>
</dbReference>
<evidence type="ECO:0000259" key="8">
    <source>
        <dbReference type="PROSITE" id="PS50157"/>
    </source>
</evidence>
<evidence type="ECO:0000256" key="4">
    <source>
        <dbReference type="ARBA" id="ARBA00022833"/>
    </source>
</evidence>
<keyword evidence="3 5" id="KW-0863">Zinc-finger</keyword>
<evidence type="ECO:0000256" key="5">
    <source>
        <dbReference type="PROSITE-ProRule" id="PRU00042"/>
    </source>
</evidence>
<protein>
    <submittedName>
        <fullName evidence="9">Sex-determining transformer protein 1</fullName>
    </submittedName>
</protein>
<dbReference type="InterPro" id="IPR013087">
    <property type="entry name" value="Znf_C2H2_type"/>
</dbReference>
<keyword evidence="1" id="KW-0479">Metal-binding</keyword>
<dbReference type="AlphaFoldDB" id="F1L2X1"/>
<evidence type="ECO:0000256" key="2">
    <source>
        <dbReference type="ARBA" id="ARBA00022737"/>
    </source>
</evidence>
<dbReference type="PANTHER" id="PTHR19818">
    <property type="entry name" value="ZINC FINGER PROTEIN ZIC AND GLI"/>
    <property type="match status" value="1"/>
</dbReference>
<organism evidence="9">
    <name type="scientific">Ascaris suum</name>
    <name type="common">Pig roundworm</name>
    <name type="synonym">Ascaris lumbricoides</name>
    <dbReference type="NCBI Taxonomy" id="6253"/>
    <lineage>
        <taxon>Eukaryota</taxon>
        <taxon>Metazoa</taxon>
        <taxon>Ecdysozoa</taxon>
        <taxon>Nematoda</taxon>
        <taxon>Chromadorea</taxon>
        <taxon>Rhabditida</taxon>
        <taxon>Spirurina</taxon>
        <taxon>Ascaridomorpha</taxon>
        <taxon>Ascaridoidea</taxon>
        <taxon>Ascarididae</taxon>
        <taxon>Ascaris</taxon>
    </lineage>
</organism>
<keyword evidence="4" id="KW-0862">Zinc</keyword>
<dbReference type="InterPro" id="IPR036236">
    <property type="entry name" value="Znf_C2H2_sf"/>
</dbReference>
<evidence type="ECO:0000256" key="7">
    <source>
        <dbReference type="SAM" id="MobiDB-lite"/>
    </source>
</evidence>
<dbReference type="PANTHER" id="PTHR19818:SF150">
    <property type="entry name" value="C2H2-TYPE DOMAIN-CONTAINING PROTEIN-RELATED"/>
    <property type="match status" value="1"/>
</dbReference>
<dbReference type="SUPFAM" id="SSF57667">
    <property type="entry name" value="beta-beta-alpha zinc fingers"/>
    <property type="match status" value="2"/>
</dbReference>
<dbReference type="GO" id="GO:0045944">
    <property type="term" value="P:positive regulation of transcription by RNA polymerase II"/>
    <property type="evidence" value="ECO:0007669"/>
    <property type="project" value="TreeGrafter"/>
</dbReference>
<dbReference type="EMBL" id="JI170322">
    <property type="protein sequence ID" value="ADY44475.1"/>
    <property type="molecule type" value="mRNA"/>
</dbReference>
<dbReference type="GO" id="GO:0000122">
    <property type="term" value="P:negative regulation of transcription by RNA polymerase II"/>
    <property type="evidence" value="ECO:0007669"/>
    <property type="project" value="TreeGrafter"/>
</dbReference>
<dbReference type="GO" id="GO:0008270">
    <property type="term" value="F:zinc ion binding"/>
    <property type="evidence" value="ECO:0007669"/>
    <property type="project" value="UniProtKB-KW"/>
</dbReference>
<feature type="compositionally biased region" description="Low complexity" evidence="7">
    <location>
        <begin position="189"/>
        <end position="203"/>
    </location>
</feature>
<dbReference type="PROSITE" id="PS00028">
    <property type="entry name" value="ZINC_FINGER_C2H2_1"/>
    <property type="match status" value="3"/>
</dbReference>
<feature type="domain" description="C2H2-type" evidence="8">
    <location>
        <begin position="116"/>
        <end position="146"/>
    </location>
</feature>
<reference evidence="9" key="1">
    <citation type="journal article" date="2011" name="Genome Res.">
        <title>Deep small RNA sequencing from the nematode Ascaris reveals conservation, functional diversification, and novel developmental profiles.</title>
        <authorList>
            <person name="Wang J."/>
            <person name="Czech B."/>
            <person name="Crunk A."/>
            <person name="Wallace A."/>
            <person name="Mitreva M."/>
            <person name="Hannon G.J."/>
            <person name="Davis R.E."/>
        </authorList>
    </citation>
    <scope>NUCLEOTIDE SEQUENCE</scope>
</reference>
<dbReference type="GO" id="GO:0000978">
    <property type="term" value="F:RNA polymerase II cis-regulatory region sequence-specific DNA binding"/>
    <property type="evidence" value="ECO:0007669"/>
    <property type="project" value="TreeGrafter"/>
</dbReference>
<keyword evidence="6" id="KW-0175">Coiled coil</keyword>
<name>F1L2X1_ASCSU</name>
<feature type="domain" description="C2H2-type" evidence="8">
    <location>
        <begin position="147"/>
        <end position="177"/>
    </location>
</feature>
<dbReference type="GO" id="GO:0000981">
    <property type="term" value="F:DNA-binding transcription factor activity, RNA polymerase II-specific"/>
    <property type="evidence" value="ECO:0007669"/>
    <property type="project" value="TreeGrafter"/>
</dbReference>
<evidence type="ECO:0000256" key="3">
    <source>
        <dbReference type="ARBA" id="ARBA00022771"/>
    </source>
</evidence>
<feature type="region of interest" description="Disordered" evidence="7">
    <location>
        <begin position="188"/>
        <end position="246"/>
    </location>
</feature>
<dbReference type="Gene3D" id="3.30.160.60">
    <property type="entry name" value="Classic Zinc Finger"/>
    <property type="match status" value="2"/>
</dbReference>
<accession>F1L2X1</accession>
<dbReference type="PROSITE" id="PS50157">
    <property type="entry name" value="ZINC_FINGER_C2H2_2"/>
    <property type="match status" value="2"/>
</dbReference>
<feature type="coiled-coil region" evidence="6">
    <location>
        <begin position="26"/>
        <end position="56"/>
    </location>
</feature>
<dbReference type="GO" id="GO:0005634">
    <property type="term" value="C:nucleus"/>
    <property type="evidence" value="ECO:0007669"/>
    <property type="project" value="UniProtKB-ARBA"/>
</dbReference>
<keyword evidence="2" id="KW-0677">Repeat</keyword>